<name>A0A6L3AWE2_AZOBR</name>
<sequence length="146" mass="15126">MAVRAVSVRPPLWVVVSLVSSPGASLTEGDFLRFDKPLGGRLTVSDQGILLPAGRIFKLLASLRCQVQGEGIGRFRWIVTTGEASVATTDALVGSAGPGASPAAGQSQAHAVVTTTTETTVQLCIATLETLRLLHAEGVADITEMS</sequence>
<gene>
    <name evidence="1" type="ORF">DS837_20090</name>
</gene>
<dbReference type="EMBL" id="QOKV01000014">
    <property type="protein sequence ID" value="KAA0682564.1"/>
    <property type="molecule type" value="Genomic_DNA"/>
</dbReference>
<protein>
    <submittedName>
        <fullName evidence="1">Uncharacterized protein</fullName>
    </submittedName>
</protein>
<dbReference type="Proteomes" id="UP000476837">
    <property type="component" value="Unassembled WGS sequence"/>
</dbReference>
<comment type="caution">
    <text evidence="1">The sequence shown here is derived from an EMBL/GenBank/DDBJ whole genome shotgun (WGS) entry which is preliminary data.</text>
</comment>
<organism evidence="1 2">
    <name type="scientific">Azospirillum brasilense</name>
    <dbReference type="NCBI Taxonomy" id="192"/>
    <lineage>
        <taxon>Bacteria</taxon>
        <taxon>Pseudomonadati</taxon>
        <taxon>Pseudomonadota</taxon>
        <taxon>Alphaproteobacteria</taxon>
        <taxon>Rhodospirillales</taxon>
        <taxon>Azospirillaceae</taxon>
        <taxon>Azospirillum</taxon>
    </lineage>
</organism>
<evidence type="ECO:0000313" key="2">
    <source>
        <dbReference type="Proteomes" id="UP000476837"/>
    </source>
</evidence>
<reference evidence="1 2" key="1">
    <citation type="submission" date="2018-07" db="EMBL/GenBank/DDBJ databases">
        <title>Genome sequence of Roseomonas fauriae ATCC 49958.</title>
        <authorList>
            <person name="Sant'Anna F.H."/>
            <person name="Baldani J.I."/>
            <person name="Zilli J.E."/>
            <person name="Reis V.M."/>
            <person name="Hartmann A."/>
            <person name="Cruz L."/>
            <person name="de Souza E.M."/>
            <person name="de Oliveira Pedrosa F."/>
            <person name="Passaglia L.M.P."/>
        </authorList>
    </citation>
    <scope>NUCLEOTIDE SEQUENCE [LARGE SCALE GENOMIC DNA]</scope>
    <source>
        <strain evidence="1 2">ATCC 49958</strain>
    </source>
</reference>
<dbReference type="RefSeq" id="WP_149166406.1">
    <property type="nucleotide sequence ID" value="NZ_QOKV01000014.1"/>
</dbReference>
<dbReference type="AlphaFoldDB" id="A0A6L3AWE2"/>
<proteinExistence type="predicted"/>
<evidence type="ECO:0000313" key="1">
    <source>
        <dbReference type="EMBL" id="KAA0682564.1"/>
    </source>
</evidence>
<accession>A0A6L3AWE2</accession>